<dbReference type="EMBL" id="JAHGAW010000008">
    <property type="protein sequence ID" value="MBT2187880.1"/>
    <property type="molecule type" value="Genomic_DNA"/>
</dbReference>
<dbReference type="PANTHER" id="PTHR36156">
    <property type="entry name" value="SLR2101 PROTEIN"/>
    <property type="match status" value="1"/>
</dbReference>
<sequence length="176" mass="19776">MTQTIRRVVTGHDAQGRSVVLSDTDARVHPLGRPGMSLGDVWATSDYPPLVTPDEPDPIREALDFTIKERGTRLRILESTPGENDPEPWMHRTKTIDYAYVIEGEMCLILDDGVEVVLKEGDTVVQRGTNHAWVNRSGKRCRMLFVMMGAEFAPELADFELFSPDELHATITPTER</sequence>
<name>A0A9X1DDH1_9SPHN</name>
<dbReference type="InterPro" id="IPR011051">
    <property type="entry name" value="RmlC_Cupin_sf"/>
</dbReference>
<evidence type="ECO:0000313" key="3">
    <source>
        <dbReference type="Proteomes" id="UP001138757"/>
    </source>
</evidence>
<dbReference type="SUPFAM" id="SSF51182">
    <property type="entry name" value="RmlC-like cupins"/>
    <property type="match status" value="1"/>
</dbReference>
<dbReference type="Gene3D" id="2.20.70.150">
    <property type="match status" value="1"/>
</dbReference>
<evidence type="ECO:0000313" key="2">
    <source>
        <dbReference type="EMBL" id="MBT2187880.1"/>
    </source>
</evidence>
<dbReference type="PANTHER" id="PTHR36156:SF2">
    <property type="entry name" value="CUPIN TYPE-2 DOMAIN-CONTAINING PROTEIN"/>
    <property type="match status" value="1"/>
</dbReference>
<organism evidence="2 3">
    <name type="scientific">Sphingobium nicotianae</name>
    <dbReference type="NCBI Taxonomy" id="2782607"/>
    <lineage>
        <taxon>Bacteria</taxon>
        <taxon>Pseudomonadati</taxon>
        <taxon>Pseudomonadota</taxon>
        <taxon>Alphaproteobacteria</taxon>
        <taxon>Sphingomonadales</taxon>
        <taxon>Sphingomonadaceae</taxon>
        <taxon>Sphingobium</taxon>
    </lineage>
</organism>
<dbReference type="Gene3D" id="2.60.120.10">
    <property type="entry name" value="Jelly Rolls"/>
    <property type="match status" value="1"/>
</dbReference>
<reference evidence="2" key="1">
    <citation type="submission" date="2021-05" db="EMBL/GenBank/DDBJ databases">
        <title>Genome of Sphingobium sp. strain.</title>
        <authorList>
            <person name="Fan R."/>
        </authorList>
    </citation>
    <scope>NUCLEOTIDE SEQUENCE</scope>
    <source>
        <strain evidence="2">H33</strain>
    </source>
</reference>
<feature type="domain" description="Cupin type-2" evidence="1">
    <location>
        <begin position="80"/>
        <end position="146"/>
    </location>
</feature>
<dbReference type="Proteomes" id="UP001138757">
    <property type="component" value="Unassembled WGS sequence"/>
</dbReference>
<accession>A0A9X1DDH1</accession>
<evidence type="ECO:0000259" key="1">
    <source>
        <dbReference type="Pfam" id="PF07883"/>
    </source>
</evidence>
<dbReference type="AlphaFoldDB" id="A0A9X1DDH1"/>
<dbReference type="InterPro" id="IPR047142">
    <property type="entry name" value="OryJ/VirC-like"/>
</dbReference>
<proteinExistence type="predicted"/>
<dbReference type="CDD" id="cd02231">
    <property type="entry name" value="cupin_BLL6423-like"/>
    <property type="match status" value="1"/>
</dbReference>
<protein>
    <submittedName>
        <fullName evidence="2">Cupin domain-containing protein</fullName>
    </submittedName>
</protein>
<dbReference type="Pfam" id="PF07883">
    <property type="entry name" value="Cupin_2"/>
    <property type="match status" value="1"/>
</dbReference>
<dbReference type="InterPro" id="IPR014710">
    <property type="entry name" value="RmlC-like_jellyroll"/>
</dbReference>
<keyword evidence="3" id="KW-1185">Reference proteome</keyword>
<dbReference type="InterPro" id="IPR013096">
    <property type="entry name" value="Cupin_2"/>
</dbReference>
<dbReference type="RefSeq" id="WP_214624132.1">
    <property type="nucleotide sequence ID" value="NZ_JAHGAW010000008.1"/>
</dbReference>
<comment type="caution">
    <text evidence="2">The sequence shown here is derived from an EMBL/GenBank/DDBJ whole genome shotgun (WGS) entry which is preliminary data.</text>
</comment>
<gene>
    <name evidence="2" type="ORF">KK488_13075</name>
</gene>